<evidence type="ECO:0000313" key="1">
    <source>
        <dbReference type="EMBL" id="EIE90654.1"/>
    </source>
</evidence>
<keyword evidence="2" id="KW-1185">Reference proteome</keyword>
<gene>
    <name evidence="1" type="ORF">RO3G_15365</name>
</gene>
<protein>
    <submittedName>
        <fullName evidence="1">Uncharacterized protein</fullName>
    </submittedName>
</protein>
<dbReference type="InParanoid" id="I1CQC4"/>
<reference evidence="1 2" key="1">
    <citation type="journal article" date="2009" name="PLoS Genet.">
        <title>Genomic analysis of the basal lineage fungus Rhizopus oryzae reveals a whole-genome duplication.</title>
        <authorList>
            <person name="Ma L.-J."/>
            <person name="Ibrahim A.S."/>
            <person name="Skory C."/>
            <person name="Grabherr M.G."/>
            <person name="Burger G."/>
            <person name="Butler M."/>
            <person name="Elias M."/>
            <person name="Idnurm A."/>
            <person name="Lang B.F."/>
            <person name="Sone T."/>
            <person name="Abe A."/>
            <person name="Calvo S.E."/>
            <person name="Corrochano L.M."/>
            <person name="Engels R."/>
            <person name="Fu J."/>
            <person name="Hansberg W."/>
            <person name="Kim J.-M."/>
            <person name="Kodira C.D."/>
            <person name="Koehrsen M.J."/>
            <person name="Liu B."/>
            <person name="Miranda-Saavedra D."/>
            <person name="O'Leary S."/>
            <person name="Ortiz-Castellanos L."/>
            <person name="Poulter R."/>
            <person name="Rodriguez-Romero J."/>
            <person name="Ruiz-Herrera J."/>
            <person name="Shen Y.-Q."/>
            <person name="Zeng Q."/>
            <person name="Galagan J."/>
            <person name="Birren B.W."/>
            <person name="Cuomo C.A."/>
            <person name="Wickes B.L."/>
        </authorList>
    </citation>
    <scope>NUCLEOTIDE SEQUENCE [LARGE SCALE GENOMIC DNA]</scope>
    <source>
        <strain evidence="2">RA 99-880 / ATCC MYA-4621 / FGSC 9543 / NRRL 43880</strain>
    </source>
</reference>
<proteinExistence type="predicted"/>
<dbReference type="Proteomes" id="UP000009138">
    <property type="component" value="Unassembled WGS sequence"/>
</dbReference>
<sequence>MLRDSDTPKSHQIYAQKSLCGYYLKARKSKFNLQPGLSKYHVLLQKLMR</sequence>
<accession>I1CQC4</accession>
<dbReference type="VEuPathDB" id="FungiDB:RO3G_15365"/>
<organism evidence="1 2">
    <name type="scientific">Rhizopus delemar (strain RA 99-880 / ATCC MYA-4621 / FGSC 9543 / NRRL 43880)</name>
    <name type="common">Mucormycosis agent</name>
    <name type="synonym">Rhizopus arrhizus var. delemar</name>
    <dbReference type="NCBI Taxonomy" id="246409"/>
    <lineage>
        <taxon>Eukaryota</taxon>
        <taxon>Fungi</taxon>
        <taxon>Fungi incertae sedis</taxon>
        <taxon>Mucoromycota</taxon>
        <taxon>Mucoromycotina</taxon>
        <taxon>Mucoromycetes</taxon>
        <taxon>Mucorales</taxon>
        <taxon>Mucorineae</taxon>
        <taxon>Rhizopodaceae</taxon>
        <taxon>Rhizopus</taxon>
    </lineage>
</organism>
<dbReference type="RefSeq" id="XP_067526050.1">
    <property type="nucleotide sequence ID" value="XM_067669949.1"/>
</dbReference>
<name>I1CQC4_RHIO9</name>
<evidence type="ECO:0000313" key="2">
    <source>
        <dbReference type="Proteomes" id="UP000009138"/>
    </source>
</evidence>
<dbReference type="AlphaFoldDB" id="I1CQC4"/>
<dbReference type="EMBL" id="CH476747">
    <property type="protein sequence ID" value="EIE90654.1"/>
    <property type="molecule type" value="Genomic_DNA"/>
</dbReference>
<dbReference type="GeneID" id="93622330"/>